<dbReference type="PROSITE" id="PS00211">
    <property type="entry name" value="ABC_TRANSPORTER_1"/>
    <property type="match status" value="1"/>
</dbReference>
<dbReference type="InterPro" id="IPR013563">
    <property type="entry name" value="Oligopep_ABC_C"/>
</dbReference>
<feature type="region of interest" description="Disordered" evidence="5">
    <location>
        <begin position="1"/>
        <end position="48"/>
    </location>
</feature>
<evidence type="ECO:0000259" key="6">
    <source>
        <dbReference type="PROSITE" id="PS50893"/>
    </source>
</evidence>
<gene>
    <name evidence="7" type="ORF">UA74_08885</name>
</gene>
<name>A0AAC9LAK6_9PSEU</name>
<keyword evidence="3" id="KW-0547">Nucleotide-binding</keyword>
<proteinExistence type="inferred from homology"/>
<evidence type="ECO:0000256" key="4">
    <source>
        <dbReference type="ARBA" id="ARBA00022840"/>
    </source>
</evidence>
<dbReference type="PANTHER" id="PTHR43067">
    <property type="entry name" value="OLIGOPEPTIDE/DIPEPTIDE ABC TRANSPORTER, ATPASE SUBUNIT"/>
    <property type="match status" value="1"/>
</dbReference>
<dbReference type="InterPro" id="IPR003439">
    <property type="entry name" value="ABC_transporter-like_ATP-bd"/>
</dbReference>
<evidence type="ECO:0000256" key="3">
    <source>
        <dbReference type="ARBA" id="ARBA00022741"/>
    </source>
</evidence>
<dbReference type="Proteomes" id="UP000185511">
    <property type="component" value="Chromosome"/>
</dbReference>
<dbReference type="KEGG" id="acad:UA74_08885"/>
<dbReference type="CDD" id="cd03257">
    <property type="entry name" value="ABC_NikE_OppD_transporters"/>
    <property type="match status" value="1"/>
</dbReference>
<dbReference type="SMART" id="SM00382">
    <property type="entry name" value="AAA"/>
    <property type="match status" value="1"/>
</dbReference>
<evidence type="ECO:0000313" key="7">
    <source>
        <dbReference type="EMBL" id="APU13841.1"/>
    </source>
</evidence>
<dbReference type="InterPro" id="IPR027417">
    <property type="entry name" value="P-loop_NTPase"/>
</dbReference>
<dbReference type="RefSeq" id="WP_083683043.1">
    <property type="nucleotide sequence ID" value="NZ_CP016076.1"/>
</dbReference>
<dbReference type="NCBIfam" id="TIGR01727">
    <property type="entry name" value="oligo_HPY"/>
    <property type="match status" value="1"/>
</dbReference>
<evidence type="ECO:0000256" key="2">
    <source>
        <dbReference type="ARBA" id="ARBA00022448"/>
    </source>
</evidence>
<keyword evidence="4 7" id="KW-0067">ATP-binding</keyword>
<dbReference type="InterPro" id="IPR017871">
    <property type="entry name" value="ABC_transporter-like_CS"/>
</dbReference>
<evidence type="ECO:0000256" key="1">
    <source>
        <dbReference type="ARBA" id="ARBA00005417"/>
    </source>
</evidence>
<feature type="domain" description="ABC transporter" evidence="6">
    <location>
        <begin position="55"/>
        <end position="305"/>
    </location>
</feature>
<keyword evidence="8" id="KW-1185">Reference proteome</keyword>
<comment type="similarity">
    <text evidence="1">Belongs to the ABC transporter superfamily.</text>
</comment>
<dbReference type="Pfam" id="PF00005">
    <property type="entry name" value="ABC_tran"/>
    <property type="match status" value="1"/>
</dbReference>
<accession>A0AAC9LAK6</accession>
<evidence type="ECO:0000313" key="8">
    <source>
        <dbReference type="Proteomes" id="UP000185511"/>
    </source>
</evidence>
<dbReference type="PROSITE" id="PS50893">
    <property type="entry name" value="ABC_TRANSPORTER_2"/>
    <property type="match status" value="1"/>
</dbReference>
<dbReference type="AlphaFoldDB" id="A0AAC9LAK6"/>
<keyword evidence="2" id="KW-0813">Transport</keyword>
<dbReference type="SUPFAM" id="SSF52540">
    <property type="entry name" value="P-loop containing nucleoside triphosphate hydrolases"/>
    <property type="match status" value="1"/>
</dbReference>
<organism evidence="7 8">
    <name type="scientific">Actinoalloteichus fjordicus</name>
    <dbReference type="NCBI Taxonomy" id="1612552"/>
    <lineage>
        <taxon>Bacteria</taxon>
        <taxon>Bacillati</taxon>
        <taxon>Actinomycetota</taxon>
        <taxon>Actinomycetes</taxon>
        <taxon>Pseudonocardiales</taxon>
        <taxon>Pseudonocardiaceae</taxon>
        <taxon>Actinoalloteichus</taxon>
    </lineage>
</organism>
<dbReference type="GO" id="GO:0005524">
    <property type="term" value="F:ATP binding"/>
    <property type="evidence" value="ECO:0007669"/>
    <property type="project" value="UniProtKB-KW"/>
</dbReference>
<dbReference type="EMBL" id="CP016076">
    <property type="protein sequence ID" value="APU13841.1"/>
    <property type="molecule type" value="Genomic_DNA"/>
</dbReference>
<dbReference type="Pfam" id="PF08352">
    <property type="entry name" value="oligo_HPY"/>
    <property type="match status" value="1"/>
</dbReference>
<dbReference type="PANTHER" id="PTHR43067:SF3">
    <property type="entry name" value="MALTOSE ABC TRANSPORTER, ATP-BINDING PROTEIN"/>
    <property type="match status" value="1"/>
</dbReference>
<protein>
    <submittedName>
        <fullName evidence="7">Oligopeptide/dipeptide ABC transporter, ATP-binding protein</fullName>
    </submittedName>
</protein>
<dbReference type="Gene3D" id="3.40.50.300">
    <property type="entry name" value="P-loop containing nucleotide triphosphate hydrolases"/>
    <property type="match status" value="1"/>
</dbReference>
<dbReference type="InterPro" id="IPR003593">
    <property type="entry name" value="AAA+_ATPase"/>
</dbReference>
<dbReference type="FunFam" id="3.40.50.300:FF:000016">
    <property type="entry name" value="Oligopeptide ABC transporter ATP-binding component"/>
    <property type="match status" value="1"/>
</dbReference>
<dbReference type="GO" id="GO:0016887">
    <property type="term" value="F:ATP hydrolysis activity"/>
    <property type="evidence" value="ECO:0007669"/>
    <property type="project" value="InterPro"/>
</dbReference>
<sequence length="400" mass="43410">MITDDPEPSRRGRRDPAGSEPPAAASIGSDSPADVPAEDSPDPVRHTLGAPVLTVRGLTVHYETDQQVRAVQDVDFVLRRGEVFGLAGESGCGKSTLAYALNRLLRPPARVVSGSVVFHDEGGDVDLLGLAGEELRRFRWKKIAMVFQGAMNALNPVLTVRTQLADVLAAHEPDMSASARLARCAELLDLVGVDRTRLGSYPHELSGGMRQRVMIAMALALSPDVMVMDEPTTALDVVVQRDILRELSRLREHFGFAIVFITHDLSLLLEISDQIAIMYAGRIVEQAPAGRLLDAPRHPYTVGLLNSFPSLTGPRREMRGVPGHPPDLAVPIVGCSFAPRCPYRRQPCDEHRPDLRRRDSASDGIAACHAYAEADYGAPAPPALLRGEFHPVETAEVVEA</sequence>
<feature type="compositionally biased region" description="Basic and acidic residues" evidence="5">
    <location>
        <begin position="7"/>
        <end position="17"/>
    </location>
</feature>
<evidence type="ECO:0000256" key="5">
    <source>
        <dbReference type="SAM" id="MobiDB-lite"/>
    </source>
</evidence>
<dbReference type="GO" id="GO:0015833">
    <property type="term" value="P:peptide transport"/>
    <property type="evidence" value="ECO:0007669"/>
    <property type="project" value="InterPro"/>
</dbReference>
<reference evidence="8" key="1">
    <citation type="submission" date="2016-06" db="EMBL/GenBank/DDBJ databases">
        <title>Complete genome sequence of Actinoalloteichus fjordicus DSM 46855 (=ADI127-17), type strain of the new species Actinoalloteichus fjordicus.</title>
        <authorList>
            <person name="Ruckert C."/>
            <person name="Nouioui I."/>
            <person name="Willmese J."/>
            <person name="van Wezel G."/>
            <person name="Klenk H.-P."/>
            <person name="Kalinowski J."/>
            <person name="Zotchev S.B."/>
        </authorList>
    </citation>
    <scope>NUCLEOTIDE SEQUENCE [LARGE SCALE GENOMIC DNA]</scope>
    <source>
        <strain evidence="8">ADI127-7</strain>
    </source>
</reference>